<dbReference type="Gene3D" id="3.40.50.10810">
    <property type="entry name" value="Tandem AAA-ATPase domain"/>
    <property type="match status" value="1"/>
</dbReference>
<evidence type="ECO:0000259" key="2">
    <source>
        <dbReference type="PROSITE" id="PS51192"/>
    </source>
</evidence>
<dbReference type="EMBL" id="CP075546">
    <property type="protein sequence ID" value="QVV90547.1"/>
    <property type="molecule type" value="Genomic_DNA"/>
</dbReference>
<keyword evidence="4" id="KW-0067">ATP-binding</keyword>
<keyword evidence="4" id="KW-0347">Helicase</keyword>
<keyword evidence="4" id="KW-0547">Nucleotide-binding</keyword>
<dbReference type="SMART" id="SM00487">
    <property type="entry name" value="DEXDc"/>
    <property type="match status" value="1"/>
</dbReference>
<dbReference type="AlphaFoldDB" id="A0A8E7AZ73"/>
<dbReference type="PANTHER" id="PTHR10799">
    <property type="entry name" value="SNF2/RAD54 HELICASE FAMILY"/>
    <property type="match status" value="1"/>
</dbReference>
<keyword evidence="5" id="KW-1185">Reference proteome</keyword>
<dbReference type="SUPFAM" id="SSF52540">
    <property type="entry name" value="P-loop containing nucleoside triphosphate hydrolases"/>
    <property type="match status" value="2"/>
</dbReference>
<dbReference type="CDD" id="cd18793">
    <property type="entry name" value="SF2_C_SNF"/>
    <property type="match status" value="1"/>
</dbReference>
<dbReference type="Pfam" id="PF00176">
    <property type="entry name" value="SNF2-rel_dom"/>
    <property type="match status" value="1"/>
</dbReference>
<dbReference type="PROSITE" id="PS51192">
    <property type="entry name" value="HELICASE_ATP_BIND_1"/>
    <property type="match status" value="1"/>
</dbReference>
<evidence type="ECO:0000313" key="5">
    <source>
        <dbReference type="Proteomes" id="UP000680656"/>
    </source>
</evidence>
<proteinExistence type="predicted"/>
<dbReference type="InterPro" id="IPR027417">
    <property type="entry name" value="P-loop_NTPase"/>
</dbReference>
<dbReference type="GO" id="GO:0004386">
    <property type="term" value="F:helicase activity"/>
    <property type="evidence" value="ECO:0007669"/>
    <property type="project" value="UniProtKB-KW"/>
</dbReference>
<dbReference type="Proteomes" id="UP000680656">
    <property type="component" value="Chromosome"/>
</dbReference>
<dbReference type="CDD" id="cd18012">
    <property type="entry name" value="DEXQc_arch_SWI2_SNF2"/>
    <property type="match status" value="1"/>
</dbReference>
<organism evidence="4 5">
    <name type="scientific">Methanospirillum purgamenti</name>
    <dbReference type="NCBI Taxonomy" id="2834276"/>
    <lineage>
        <taxon>Archaea</taxon>
        <taxon>Methanobacteriati</taxon>
        <taxon>Methanobacteriota</taxon>
        <taxon>Stenosarchaea group</taxon>
        <taxon>Methanomicrobia</taxon>
        <taxon>Methanomicrobiales</taxon>
        <taxon>Methanospirillaceae</taxon>
        <taxon>Methanospirillum</taxon>
    </lineage>
</organism>
<dbReference type="KEGG" id="mrtj:KHC33_05040"/>
<gene>
    <name evidence="4" type="ORF">KHC33_05040</name>
</gene>
<dbReference type="PROSITE" id="PS51194">
    <property type="entry name" value="HELICASE_CTER"/>
    <property type="match status" value="1"/>
</dbReference>
<evidence type="ECO:0000313" key="4">
    <source>
        <dbReference type="EMBL" id="QVV90547.1"/>
    </source>
</evidence>
<dbReference type="GO" id="GO:0016787">
    <property type="term" value="F:hydrolase activity"/>
    <property type="evidence" value="ECO:0007669"/>
    <property type="project" value="UniProtKB-KW"/>
</dbReference>
<dbReference type="Pfam" id="PF00271">
    <property type="entry name" value="Helicase_C"/>
    <property type="match status" value="1"/>
</dbReference>
<evidence type="ECO:0000256" key="1">
    <source>
        <dbReference type="ARBA" id="ARBA00022801"/>
    </source>
</evidence>
<feature type="domain" description="Helicase ATP-binding" evidence="2">
    <location>
        <begin position="420"/>
        <end position="583"/>
    </location>
</feature>
<dbReference type="InterPro" id="IPR014001">
    <property type="entry name" value="Helicase_ATP-bd"/>
</dbReference>
<dbReference type="Pfam" id="PF12419">
    <property type="entry name" value="DUF3670"/>
    <property type="match status" value="1"/>
</dbReference>
<dbReference type="InterPro" id="IPR000330">
    <property type="entry name" value="SNF2_N"/>
</dbReference>
<dbReference type="InterPro" id="IPR022138">
    <property type="entry name" value="DUF3670"/>
</dbReference>
<dbReference type="GO" id="GO:0140097">
    <property type="term" value="F:catalytic activity, acting on DNA"/>
    <property type="evidence" value="ECO:0007669"/>
    <property type="project" value="UniProtKB-ARBA"/>
</dbReference>
<dbReference type="InterPro" id="IPR038718">
    <property type="entry name" value="SNF2-like_sf"/>
</dbReference>
<protein>
    <submittedName>
        <fullName evidence="4">DEAD/DEAH box helicase</fullName>
    </submittedName>
</protein>
<dbReference type="FunFam" id="3.40.50.300:FF:000533">
    <property type="entry name" value="Helicase, Snf2 family"/>
    <property type="match status" value="1"/>
</dbReference>
<accession>A0A8E7AZ73</accession>
<dbReference type="GO" id="GO:0005524">
    <property type="term" value="F:ATP binding"/>
    <property type="evidence" value="ECO:0007669"/>
    <property type="project" value="InterPro"/>
</dbReference>
<evidence type="ECO:0000259" key="3">
    <source>
        <dbReference type="PROSITE" id="PS51194"/>
    </source>
</evidence>
<keyword evidence="1" id="KW-0378">Hydrolase</keyword>
<name>A0A8E7AZ73_9EURY</name>
<reference evidence="4 5" key="1">
    <citation type="submission" date="2021-05" db="EMBL/GenBank/DDBJ databases">
        <title>A novel Methanospirillum isolate from a pyrite-forming mixed culture.</title>
        <authorList>
            <person name="Bunk B."/>
            <person name="Sproer C."/>
            <person name="Spring S."/>
            <person name="Pester M."/>
        </authorList>
    </citation>
    <scope>NUCLEOTIDE SEQUENCE [LARGE SCALE GENOMIC DNA]</scope>
    <source>
        <strain evidence="4 5">J.3.6.1-F.2.7.3</strain>
    </source>
</reference>
<dbReference type="InterPro" id="IPR001650">
    <property type="entry name" value="Helicase_C-like"/>
</dbReference>
<feature type="domain" description="Helicase C-terminal" evidence="3">
    <location>
        <begin position="709"/>
        <end position="861"/>
    </location>
</feature>
<dbReference type="Gene3D" id="3.40.50.300">
    <property type="entry name" value="P-loop containing nucleotide triphosphate hydrolases"/>
    <property type="match status" value="1"/>
</dbReference>
<sequence length="886" mass="99265">MESACILVRDGKFKPALVKTSSGYQISWTPALLPDDFSWLALYAAAMPPIMQFASEQKRIQKPLPNPEEFLFAALSGMMETIIKQALKKHPPSIRPGKRMIEHEKDALAFMASLTGKDLNIQDHELDPVFAEKMDEWLLFRKEGSVPFHTCIIVQEPDGEDLEPWTIQLCVRSEGDPDLLIPAKTIWNLPDKSGGMLPPGPILIQELLTGLSRAVSVSPVLKDCLSGSNPTTAEIPLADAATFLTTEVLAVKDKGVDVILPSWWTDEKYRPRIELGARKKGPAHRDGMLGISELISFDYRIAIGDESVSPEEFWQAVKQKTPIIKVKGRWIFGNAGALSTALTQFERRYIRGKPQAGDLIQLSVGGFDGPITVQVRGTDEWTKDILAMLRSTQDAAECPIPAALNGALRPYQETGHAFLLRCTERGFGACLADDMGLGKTIQTIAWFLSLKEHDPDLAPALIICPMSVAGNWEREIKRFAPSLSVWIHHGISRCRGDEFFRLISQYDLILTTYNLASRDIDHLSPVRWSAVILDEAQNIKNPNTLQSQAIRELIADRRIALTGTPVENRLLELWSIMDFLNPGYLGSQHAFQSRYGHLSGTEKDRHGTTELRLLIRPFLLRRMKTDKAVIADLPEKMESRVFCTLTHEQATLYQAIVEDMAQSLETVTGLARRGVIFRTITRLKQICNHPGLFIHDRGFLPERSGKVSRLLEMLEEVSEEGDSALIFSQYATFAEYLAGILRQRFSMPVLLLTGKTPRLERERLVREFQSSKKPSLFVISLKAGGTGLNLTAATHVFHVDRWWNPAVEDQATDRTYRIGQRQNVQVHLMIAAGTLEEQIDRINNEKRILGQEVLAQGEDLLTSLSTEELLDIVSLRDAVLSGEDEE</sequence>
<dbReference type="InterPro" id="IPR049730">
    <property type="entry name" value="SNF2/RAD54-like_C"/>
</dbReference>
<dbReference type="SMART" id="SM00490">
    <property type="entry name" value="HELICc"/>
    <property type="match status" value="1"/>
</dbReference>